<sequence length="217" mass="24010">MRYSSGELRSAVESVVEDAGRDSIGVQGEWISLFGESLGYDLFHEFLESTEECNIRAAGQAMGLNLQESLAVHAYSMGFRDGTGCFTELNRRLRNRIPKGKFYGSLFTDLKDAVAKLPTFDGIVYRRTEIPESMLHLLSLRPTAGYRDPAFLSASTSTNAFAGRDMLVIQSIQGCDISALSAFPEEQEVLFMPNTSFQISKVLLGPVGTYLELIDLR</sequence>
<dbReference type="Pfam" id="PF01129">
    <property type="entry name" value="ART"/>
    <property type="match status" value="1"/>
</dbReference>
<evidence type="ECO:0000256" key="3">
    <source>
        <dbReference type="ARBA" id="ARBA00022676"/>
    </source>
</evidence>
<reference evidence="7 8" key="1">
    <citation type="journal article" date="2024" name="Proc. Natl. Acad. Sci. U.S.A.">
        <title>The evolutionary genomics of adaptation to stress in wild rhizobium bacteria.</title>
        <authorList>
            <person name="Kehlet-Delgado H."/>
            <person name="Montoya A.P."/>
            <person name="Jensen K.T."/>
            <person name="Wendlandt C.E."/>
            <person name="Dexheimer C."/>
            <person name="Roberts M."/>
            <person name="Torres Martinez L."/>
            <person name="Friesen M.L."/>
            <person name="Griffitts J.S."/>
            <person name="Porter S.S."/>
        </authorList>
    </citation>
    <scope>NUCLEOTIDE SEQUENCE [LARGE SCALE GENOMIC DNA]</scope>
    <source>
        <strain evidence="7 8">M0729</strain>
    </source>
</reference>
<protein>
    <recommendedName>
        <fullName evidence="2">NAD(+)--protein-arginine ADP-ribosyltransferase</fullName>
        <ecNumber evidence="2">2.4.2.31</ecNumber>
    </recommendedName>
</protein>
<dbReference type="RefSeq" id="WP_287272583.1">
    <property type="nucleotide sequence ID" value="NZ_JAMYMY010000021.1"/>
</dbReference>
<gene>
    <name evidence="7" type="ORF">NKI33_14800</name>
</gene>
<keyword evidence="8" id="KW-1185">Reference proteome</keyword>
<keyword evidence="4" id="KW-0808">Transferase</keyword>
<evidence type="ECO:0000313" key="7">
    <source>
        <dbReference type="EMBL" id="MER8934233.1"/>
    </source>
</evidence>
<evidence type="ECO:0000256" key="1">
    <source>
        <dbReference type="ARBA" id="ARBA00009558"/>
    </source>
</evidence>
<name>A0ABV1YGD3_9HYPH</name>
<dbReference type="EC" id="2.4.2.31" evidence="2"/>
<keyword evidence="5" id="KW-0548">Nucleotidyltransferase</keyword>
<evidence type="ECO:0000256" key="2">
    <source>
        <dbReference type="ARBA" id="ARBA00012031"/>
    </source>
</evidence>
<evidence type="ECO:0000256" key="6">
    <source>
        <dbReference type="ARBA" id="ARBA00047597"/>
    </source>
</evidence>
<evidence type="ECO:0000256" key="4">
    <source>
        <dbReference type="ARBA" id="ARBA00022679"/>
    </source>
</evidence>
<evidence type="ECO:0000256" key="5">
    <source>
        <dbReference type="ARBA" id="ARBA00022695"/>
    </source>
</evidence>
<keyword evidence="3" id="KW-0328">Glycosyltransferase</keyword>
<accession>A0ABV1YGD3</accession>
<dbReference type="Proteomes" id="UP001464387">
    <property type="component" value="Unassembled WGS sequence"/>
</dbReference>
<dbReference type="SUPFAM" id="SSF56399">
    <property type="entry name" value="ADP-ribosylation"/>
    <property type="match status" value="1"/>
</dbReference>
<dbReference type="EMBL" id="JAMYPJ010000018">
    <property type="protein sequence ID" value="MER8934233.1"/>
    <property type="molecule type" value="Genomic_DNA"/>
</dbReference>
<proteinExistence type="inferred from homology"/>
<organism evidence="7 8">
    <name type="scientific">Mesorhizobium opportunistum</name>
    <dbReference type="NCBI Taxonomy" id="593909"/>
    <lineage>
        <taxon>Bacteria</taxon>
        <taxon>Pseudomonadati</taxon>
        <taxon>Pseudomonadota</taxon>
        <taxon>Alphaproteobacteria</taxon>
        <taxon>Hyphomicrobiales</taxon>
        <taxon>Phyllobacteriaceae</taxon>
        <taxon>Mesorhizobium</taxon>
    </lineage>
</organism>
<comment type="catalytic activity">
    <reaction evidence="6">
        <text>L-arginyl-[protein] + NAD(+) = N(omega)-(ADP-D-ribosyl)-L-arginyl-[protein] + nicotinamide + H(+)</text>
        <dbReference type="Rhea" id="RHEA:19149"/>
        <dbReference type="Rhea" id="RHEA-COMP:10532"/>
        <dbReference type="Rhea" id="RHEA-COMP:15087"/>
        <dbReference type="ChEBI" id="CHEBI:15378"/>
        <dbReference type="ChEBI" id="CHEBI:17154"/>
        <dbReference type="ChEBI" id="CHEBI:29965"/>
        <dbReference type="ChEBI" id="CHEBI:57540"/>
        <dbReference type="ChEBI" id="CHEBI:142554"/>
        <dbReference type="EC" id="2.4.2.31"/>
    </reaction>
</comment>
<dbReference type="Gene3D" id="3.90.176.10">
    <property type="entry name" value="Toxin ADP-ribosyltransferase, Chain A, domain 1"/>
    <property type="match status" value="1"/>
</dbReference>
<dbReference type="PROSITE" id="PS51996">
    <property type="entry name" value="TR_MART"/>
    <property type="match status" value="1"/>
</dbReference>
<comment type="similarity">
    <text evidence="1">Belongs to the Arg-specific ADP-ribosyltransferase family.</text>
</comment>
<dbReference type="InterPro" id="IPR000768">
    <property type="entry name" value="ART"/>
</dbReference>
<evidence type="ECO:0000313" key="8">
    <source>
        <dbReference type="Proteomes" id="UP001464387"/>
    </source>
</evidence>
<comment type="caution">
    <text evidence="7">The sequence shown here is derived from an EMBL/GenBank/DDBJ whole genome shotgun (WGS) entry which is preliminary data.</text>
</comment>